<dbReference type="OrthoDB" id="1150971at2"/>
<feature type="chain" id="PRO_5014767217" description="Tetratricopeptide repeat protein" evidence="1">
    <location>
        <begin position="22"/>
        <end position="216"/>
    </location>
</feature>
<keyword evidence="1" id="KW-0732">Signal</keyword>
<dbReference type="EMBL" id="PGFD01000002">
    <property type="protein sequence ID" value="PJJ64517.1"/>
    <property type="molecule type" value="Genomic_DNA"/>
</dbReference>
<dbReference type="Proteomes" id="UP000228740">
    <property type="component" value="Unassembled WGS sequence"/>
</dbReference>
<proteinExistence type="predicted"/>
<gene>
    <name evidence="2" type="ORF">CLV73_2878</name>
</gene>
<evidence type="ECO:0000313" key="2">
    <source>
        <dbReference type="EMBL" id="PJJ64517.1"/>
    </source>
</evidence>
<keyword evidence="3" id="KW-1185">Reference proteome</keyword>
<organism evidence="2 3">
    <name type="scientific">Chryseobacterium geocarposphaerae</name>
    <dbReference type="NCBI Taxonomy" id="1416776"/>
    <lineage>
        <taxon>Bacteria</taxon>
        <taxon>Pseudomonadati</taxon>
        <taxon>Bacteroidota</taxon>
        <taxon>Flavobacteriia</taxon>
        <taxon>Flavobacteriales</taxon>
        <taxon>Weeksellaceae</taxon>
        <taxon>Chryseobacterium group</taxon>
        <taxon>Chryseobacterium</taxon>
    </lineage>
</organism>
<evidence type="ECO:0008006" key="4">
    <source>
        <dbReference type="Google" id="ProtNLM"/>
    </source>
</evidence>
<accession>A0A2M9C296</accession>
<reference evidence="2 3" key="1">
    <citation type="submission" date="2017-11" db="EMBL/GenBank/DDBJ databases">
        <title>Genomic Encyclopedia of Archaeal and Bacterial Type Strains, Phase II (KMG-II): From Individual Species to Whole Genera.</title>
        <authorList>
            <person name="Goeker M."/>
        </authorList>
    </citation>
    <scope>NUCLEOTIDE SEQUENCE [LARGE SCALE GENOMIC DNA]</scope>
    <source>
        <strain evidence="2 3">DSM 27617</strain>
    </source>
</reference>
<sequence>MKKYILTAALSCVSLITFAQAGYEKIMTEKIAKIETCKSAEDFQNLANDFQRIGDKEKGKWLPNYYTAFSYIQKGRVLMREGKMESLDEVADQAQKYIDAAESAEKNNSEIHLLQKMVFSLKMMVNPQQRYMTYGTQAANELKKAEDFDPANPRVALIKAEDVYFTPEQYGGSKAKGLELFKVSLEKFNAYKPKTTLDPNWGKSEAEYFLSMGDKK</sequence>
<evidence type="ECO:0000313" key="3">
    <source>
        <dbReference type="Proteomes" id="UP000228740"/>
    </source>
</evidence>
<evidence type="ECO:0000256" key="1">
    <source>
        <dbReference type="SAM" id="SignalP"/>
    </source>
</evidence>
<feature type="signal peptide" evidence="1">
    <location>
        <begin position="1"/>
        <end position="21"/>
    </location>
</feature>
<dbReference type="AlphaFoldDB" id="A0A2M9C296"/>
<comment type="caution">
    <text evidence="2">The sequence shown here is derived from an EMBL/GenBank/DDBJ whole genome shotgun (WGS) entry which is preliminary data.</text>
</comment>
<dbReference type="RefSeq" id="WP_100377521.1">
    <property type="nucleotide sequence ID" value="NZ_PGFD01000002.1"/>
</dbReference>
<protein>
    <recommendedName>
        <fullName evidence="4">Tetratricopeptide repeat protein</fullName>
    </recommendedName>
</protein>
<name>A0A2M9C296_9FLAO</name>